<accession>A0A1T5MNP7</accession>
<organism evidence="2 3">
    <name type="scientific">Ohtaekwangia koreensis</name>
    <dbReference type="NCBI Taxonomy" id="688867"/>
    <lineage>
        <taxon>Bacteria</taxon>
        <taxon>Pseudomonadati</taxon>
        <taxon>Bacteroidota</taxon>
        <taxon>Cytophagia</taxon>
        <taxon>Cytophagales</taxon>
        <taxon>Fulvivirgaceae</taxon>
        <taxon>Ohtaekwangia</taxon>
    </lineage>
</organism>
<name>A0A1T5MNP7_9BACT</name>
<feature type="domain" description="Uracil-DNA glycosylase-like" evidence="1">
    <location>
        <begin position="47"/>
        <end position="219"/>
    </location>
</feature>
<dbReference type="RefSeq" id="WP_079690422.1">
    <property type="nucleotide sequence ID" value="NZ_FUZU01000005.1"/>
</dbReference>
<dbReference type="EMBL" id="FUZU01000005">
    <property type="protein sequence ID" value="SKC89836.1"/>
    <property type="molecule type" value="Genomic_DNA"/>
</dbReference>
<dbReference type="Pfam" id="PF03167">
    <property type="entry name" value="UDG"/>
    <property type="match status" value="1"/>
</dbReference>
<evidence type="ECO:0000313" key="2">
    <source>
        <dbReference type="EMBL" id="SKC89836.1"/>
    </source>
</evidence>
<evidence type="ECO:0000313" key="3">
    <source>
        <dbReference type="Proteomes" id="UP000190961"/>
    </source>
</evidence>
<dbReference type="SUPFAM" id="SSF52141">
    <property type="entry name" value="Uracil-DNA glycosylase-like"/>
    <property type="match status" value="1"/>
</dbReference>
<proteinExistence type="predicted"/>
<dbReference type="AlphaFoldDB" id="A0A1T5MNP7"/>
<dbReference type="STRING" id="688867.SAMN05660236_5943"/>
<keyword evidence="3" id="KW-1185">Reference proteome</keyword>
<dbReference type="CDD" id="cd19375">
    <property type="entry name" value="UDG-F3-like_SMUG2"/>
    <property type="match status" value="1"/>
</dbReference>
<dbReference type="Proteomes" id="UP000190961">
    <property type="component" value="Unassembled WGS sequence"/>
</dbReference>
<evidence type="ECO:0000259" key="1">
    <source>
        <dbReference type="Pfam" id="PF03167"/>
    </source>
</evidence>
<dbReference type="OrthoDB" id="7107805at2"/>
<gene>
    <name evidence="2" type="ORF">SAMN05660236_5943</name>
</gene>
<dbReference type="InterPro" id="IPR005122">
    <property type="entry name" value="Uracil-DNA_glycosylase-like"/>
</dbReference>
<dbReference type="Gene3D" id="3.40.470.10">
    <property type="entry name" value="Uracil-DNA glycosylase-like domain"/>
    <property type="match status" value="1"/>
</dbReference>
<reference evidence="2 3" key="1">
    <citation type="submission" date="2017-02" db="EMBL/GenBank/DDBJ databases">
        <authorList>
            <person name="Peterson S.W."/>
        </authorList>
    </citation>
    <scope>NUCLEOTIDE SEQUENCE [LARGE SCALE GENOMIC DNA]</scope>
    <source>
        <strain evidence="2 3">DSM 25262</strain>
    </source>
</reference>
<dbReference type="InterPro" id="IPR036895">
    <property type="entry name" value="Uracil-DNA_glycosylase-like_sf"/>
</dbReference>
<protein>
    <recommendedName>
        <fullName evidence="1">Uracil-DNA glycosylase-like domain-containing protein</fullName>
    </recommendedName>
</protein>
<sequence>MSNASKILKFYQSLSIQAKLPEGVEVMNPYQDKTAFKLSKQFYEKFYGDNDPRTLIFGINPGRFGGGITGVPFTDPVKLEKIGIPNDLTKKVELSANYIYAMIEAYGGPQKFYHQFYITALSPLGFVKDGKNLNYYDIKELQQAVEPFMLQCIREQLDFGVNCARCYCLGEGKNFDYLSAINKRYNFFGEVIPLSHPRFIMQYKRKSVDVYIQDYLRKLT</sequence>
<dbReference type="InterPro" id="IPR032579">
    <property type="entry name" value="Phe_SMUG2-like"/>
</dbReference>